<reference evidence="1" key="1">
    <citation type="submission" date="2025-08" db="UniProtKB">
        <authorList>
            <consortium name="Ensembl"/>
        </authorList>
    </citation>
    <scope>IDENTIFICATION</scope>
</reference>
<dbReference type="GeneTree" id="ENSGT01150000288421"/>
<dbReference type="Ensembl" id="ENSSLUT00000040583.1">
    <property type="protein sequence ID" value="ENSSLUP00000039296.1"/>
    <property type="gene ID" value="ENSSLUG00000017616.1"/>
</dbReference>
<dbReference type="PANTHER" id="PTHR31635">
    <property type="entry name" value="REVERSE TRANSCRIPTASE DOMAIN-CONTAINING PROTEIN-RELATED"/>
    <property type="match status" value="1"/>
</dbReference>
<keyword evidence="2" id="KW-1185">Reference proteome</keyword>
<organism evidence="1 2">
    <name type="scientific">Sander lucioperca</name>
    <name type="common">Pike-perch</name>
    <name type="synonym">Perca lucioperca</name>
    <dbReference type="NCBI Taxonomy" id="283035"/>
    <lineage>
        <taxon>Eukaryota</taxon>
        <taxon>Metazoa</taxon>
        <taxon>Chordata</taxon>
        <taxon>Craniata</taxon>
        <taxon>Vertebrata</taxon>
        <taxon>Euteleostomi</taxon>
        <taxon>Actinopterygii</taxon>
        <taxon>Neopterygii</taxon>
        <taxon>Teleostei</taxon>
        <taxon>Neoteleostei</taxon>
        <taxon>Acanthomorphata</taxon>
        <taxon>Eupercaria</taxon>
        <taxon>Perciformes</taxon>
        <taxon>Percoidei</taxon>
        <taxon>Percidae</taxon>
        <taxon>Luciopercinae</taxon>
        <taxon>Sander</taxon>
    </lineage>
</organism>
<name>A0A8D0D534_SANLU</name>
<reference evidence="1" key="2">
    <citation type="submission" date="2025-09" db="UniProtKB">
        <authorList>
            <consortium name="Ensembl"/>
        </authorList>
    </citation>
    <scope>IDENTIFICATION</scope>
</reference>
<evidence type="ECO:0000313" key="1">
    <source>
        <dbReference type="Ensembl" id="ENSSLUP00000039296.1"/>
    </source>
</evidence>
<protein>
    <submittedName>
        <fullName evidence="1">Uncharacterized protein</fullName>
    </submittedName>
</protein>
<accession>A0A8D0D534</accession>
<sequence>ISVSRCAKLIETYPKQLTAVIAAKVTSCTLWDAFKAYLRGCVISYEAAKKKKEVTQCKHLEERIQQLDRQNALNPTPDLHREITNLKYQLNQLLSRKITSAFLFIKQKHFEFGEKPHKLLARQLRKIEADRTIHKIRDDRGHILLKPKEINFWKTLPISLLGRINAIKMIFLPQILYLFQNIPVFLTKSFFKKIDSVIQPFLWDYKTPRINKKHLTKSKTNGGLSLPNFMMYYWACTFKSINSFNITYNTLPTWLAIEMEDCDPYLPAALVLSPTPLDKSKDEIDFSPAAVHLLLSYYCKKVTSKVMERANDTH</sequence>
<evidence type="ECO:0000313" key="2">
    <source>
        <dbReference type="Proteomes" id="UP000694568"/>
    </source>
</evidence>
<dbReference type="AlphaFoldDB" id="A0A8D0D534"/>
<proteinExistence type="predicted"/>
<dbReference type="Proteomes" id="UP000694568">
    <property type="component" value="Unplaced"/>
</dbReference>
<dbReference type="PANTHER" id="PTHR31635:SF196">
    <property type="entry name" value="REVERSE TRANSCRIPTASE DOMAIN-CONTAINING PROTEIN-RELATED"/>
    <property type="match status" value="1"/>
</dbReference>